<dbReference type="PANTHER" id="PTHR23235">
    <property type="entry name" value="KRUEPPEL-LIKE TRANSCRIPTION FACTOR"/>
    <property type="match status" value="1"/>
</dbReference>
<sequence length="406" mass="45569">MNDIVLNPLLTFLKNYRDHPMINRLIEGNFTKAQIEEATRIVERSLGLANVSIKLADLFKLADDRAVLPRFAVTDFKGLPMILSECRLSQAEEQEEAGSYQPEPMNLSTSMTLEMSSASSPEIPTSATFSSAGSDSASSSSKQSPIPGCEMMSVIENPARAPKRKAVGKSLENALKKLSDKRVKPDEPKPILSVPPPTLLTALQNTQIPMLPHNLFPDLNRAMIGGIFDRNRYLQAAAMLNYIQQQQQNVQQAMAQRQQQVQQVQLQQQQHQEELIKEQQPEMITKEELDEKTDDDLEKESDSPSPSEEMKDEQDAENLADKPYVCGQSNCAKRFANKFLLKKHMFIHTGLRPHACPYCTKRFNRKDNLLRHKKTHIQHGVPPLAVFPPPFSLLMHGGDASDDVSD</sequence>
<feature type="non-terminal residue" evidence="8">
    <location>
        <position position="1"/>
    </location>
</feature>
<dbReference type="EMBL" id="CATQJA010002643">
    <property type="protein sequence ID" value="CAJ0576380.1"/>
    <property type="molecule type" value="Genomic_DNA"/>
</dbReference>
<feature type="region of interest" description="Disordered" evidence="6">
    <location>
        <begin position="273"/>
        <end position="317"/>
    </location>
</feature>
<feature type="compositionally biased region" description="Acidic residues" evidence="6">
    <location>
        <begin position="290"/>
        <end position="299"/>
    </location>
</feature>
<organism evidence="8 9">
    <name type="scientific">Mesorhabditis spiculigera</name>
    <dbReference type="NCBI Taxonomy" id="96644"/>
    <lineage>
        <taxon>Eukaryota</taxon>
        <taxon>Metazoa</taxon>
        <taxon>Ecdysozoa</taxon>
        <taxon>Nematoda</taxon>
        <taxon>Chromadorea</taxon>
        <taxon>Rhabditida</taxon>
        <taxon>Rhabditina</taxon>
        <taxon>Rhabditomorpha</taxon>
        <taxon>Rhabditoidea</taxon>
        <taxon>Rhabditidae</taxon>
        <taxon>Mesorhabditinae</taxon>
        <taxon>Mesorhabditis</taxon>
    </lineage>
</organism>
<evidence type="ECO:0000313" key="8">
    <source>
        <dbReference type="EMBL" id="CAJ0576380.1"/>
    </source>
</evidence>
<dbReference type="InterPro" id="IPR036236">
    <property type="entry name" value="Znf_C2H2_sf"/>
</dbReference>
<keyword evidence="9" id="KW-1185">Reference proteome</keyword>
<evidence type="ECO:0000313" key="9">
    <source>
        <dbReference type="Proteomes" id="UP001177023"/>
    </source>
</evidence>
<dbReference type="Proteomes" id="UP001177023">
    <property type="component" value="Unassembled WGS sequence"/>
</dbReference>
<dbReference type="GO" id="GO:0005694">
    <property type="term" value="C:chromosome"/>
    <property type="evidence" value="ECO:0007669"/>
    <property type="project" value="UniProtKB-ARBA"/>
</dbReference>
<evidence type="ECO:0000256" key="3">
    <source>
        <dbReference type="ARBA" id="ARBA00022771"/>
    </source>
</evidence>
<name>A0AA36CW19_9BILA</name>
<evidence type="ECO:0000256" key="6">
    <source>
        <dbReference type="SAM" id="MobiDB-lite"/>
    </source>
</evidence>
<protein>
    <recommendedName>
        <fullName evidence="7">C2H2-type domain-containing protein</fullName>
    </recommendedName>
</protein>
<dbReference type="SMART" id="SM00355">
    <property type="entry name" value="ZnF_C2H2"/>
    <property type="match status" value="2"/>
</dbReference>
<dbReference type="FunFam" id="3.30.160.60:FF:000072">
    <property type="entry name" value="zinc finger protein 143 isoform X1"/>
    <property type="match status" value="1"/>
</dbReference>
<comment type="caution">
    <text evidence="8">The sequence shown here is derived from an EMBL/GenBank/DDBJ whole genome shotgun (WGS) entry which is preliminary data.</text>
</comment>
<dbReference type="GO" id="GO:0045893">
    <property type="term" value="P:positive regulation of DNA-templated transcription"/>
    <property type="evidence" value="ECO:0007669"/>
    <property type="project" value="UniProtKB-ARBA"/>
</dbReference>
<evidence type="ECO:0000259" key="7">
    <source>
        <dbReference type="PROSITE" id="PS50157"/>
    </source>
</evidence>
<feature type="domain" description="C2H2-type" evidence="7">
    <location>
        <begin position="324"/>
        <end position="353"/>
    </location>
</feature>
<dbReference type="Gene3D" id="3.30.160.60">
    <property type="entry name" value="Classic Zinc Finger"/>
    <property type="match status" value="2"/>
</dbReference>
<dbReference type="PROSITE" id="PS50157">
    <property type="entry name" value="ZINC_FINGER_C2H2_2"/>
    <property type="match status" value="2"/>
</dbReference>
<dbReference type="GO" id="GO:0000978">
    <property type="term" value="F:RNA polymerase II cis-regulatory region sequence-specific DNA binding"/>
    <property type="evidence" value="ECO:0007669"/>
    <property type="project" value="TreeGrafter"/>
</dbReference>
<dbReference type="AlphaFoldDB" id="A0AA36CW19"/>
<feature type="domain" description="C2H2-type" evidence="7">
    <location>
        <begin position="354"/>
        <end position="376"/>
    </location>
</feature>
<dbReference type="InterPro" id="IPR013087">
    <property type="entry name" value="Znf_C2H2_type"/>
</dbReference>
<gene>
    <name evidence="8" type="ORF">MSPICULIGERA_LOCUS14674</name>
</gene>
<dbReference type="FunFam" id="3.30.160.60:FF:001732">
    <property type="entry name" value="Zgc:162936"/>
    <property type="match status" value="1"/>
</dbReference>
<evidence type="ECO:0000256" key="4">
    <source>
        <dbReference type="ARBA" id="ARBA00022833"/>
    </source>
</evidence>
<evidence type="ECO:0000256" key="5">
    <source>
        <dbReference type="PROSITE-ProRule" id="PRU00042"/>
    </source>
</evidence>
<keyword evidence="1" id="KW-0479">Metal-binding</keyword>
<proteinExistence type="predicted"/>
<evidence type="ECO:0000256" key="1">
    <source>
        <dbReference type="ARBA" id="ARBA00022723"/>
    </source>
</evidence>
<feature type="region of interest" description="Disordered" evidence="6">
    <location>
        <begin position="112"/>
        <end position="149"/>
    </location>
</feature>
<feature type="compositionally biased region" description="Low complexity" evidence="6">
    <location>
        <begin position="126"/>
        <end position="144"/>
    </location>
</feature>
<dbReference type="PANTHER" id="PTHR23235:SF60">
    <property type="entry name" value="STRIPE, ISOFORM D"/>
    <property type="match status" value="1"/>
</dbReference>
<keyword evidence="2" id="KW-0677">Repeat</keyword>
<dbReference type="GO" id="GO:0008270">
    <property type="term" value="F:zinc ion binding"/>
    <property type="evidence" value="ECO:0007669"/>
    <property type="project" value="UniProtKB-KW"/>
</dbReference>
<dbReference type="Pfam" id="PF00096">
    <property type="entry name" value="zf-C2H2"/>
    <property type="match status" value="2"/>
</dbReference>
<keyword evidence="4" id="KW-0862">Zinc</keyword>
<keyword evidence="3 5" id="KW-0863">Zinc-finger</keyword>
<accession>A0AA36CW19</accession>
<dbReference type="GO" id="GO:0000981">
    <property type="term" value="F:DNA-binding transcription factor activity, RNA polymerase II-specific"/>
    <property type="evidence" value="ECO:0007669"/>
    <property type="project" value="TreeGrafter"/>
</dbReference>
<reference evidence="8" key="1">
    <citation type="submission" date="2023-06" db="EMBL/GenBank/DDBJ databases">
        <authorList>
            <person name="Delattre M."/>
        </authorList>
    </citation>
    <scope>NUCLEOTIDE SEQUENCE</scope>
    <source>
        <strain evidence="8">AF72</strain>
    </source>
</reference>
<feature type="compositionally biased region" description="Basic and acidic residues" evidence="6">
    <location>
        <begin position="273"/>
        <end position="289"/>
    </location>
</feature>
<evidence type="ECO:0000256" key="2">
    <source>
        <dbReference type="ARBA" id="ARBA00022737"/>
    </source>
</evidence>
<dbReference type="SUPFAM" id="SSF57667">
    <property type="entry name" value="beta-beta-alpha zinc fingers"/>
    <property type="match status" value="1"/>
</dbReference>
<dbReference type="PROSITE" id="PS00028">
    <property type="entry name" value="ZINC_FINGER_C2H2_1"/>
    <property type="match status" value="2"/>
</dbReference>
<feature type="compositionally biased region" description="Polar residues" evidence="6">
    <location>
        <begin position="112"/>
        <end position="125"/>
    </location>
</feature>